<feature type="transmembrane region" description="Helical" evidence="7">
    <location>
        <begin position="52"/>
        <end position="75"/>
    </location>
</feature>
<dbReference type="InterPro" id="IPR010656">
    <property type="entry name" value="DctM"/>
</dbReference>
<evidence type="ECO:0000256" key="6">
    <source>
        <dbReference type="ARBA" id="ARBA00023136"/>
    </source>
</evidence>
<keyword evidence="7" id="KW-0813">Transport</keyword>
<feature type="transmembrane region" description="Helical" evidence="7">
    <location>
        <begin position="224"/>
        <end position="242"/>
    </location>
</feature>
<organism evidence="9 10">
    <name type="scientific">Pacificitalea manganoxidans</name>
    <dbReference type="NCBI Taxonomy" id="1411902"/>
    <lineage>
        <taxon>Bacteria</taxon>
        <taxon>Pseudomonadati</taxon>
        <taxon>Pseudomonadota</taxon>
        <taxon>Alphaproteobacteria</taxon>
        <taxon>Rhodobacterales</taxon>
        <taxon>Paracoccaceae</taxon>
        <taxon>Pacificitalea</taxon>
    </lineage>
</organism>
<comment type="function">
    <text evidence="7">Part of the tripartite ATP-independent periplasmic (TRAP) transport system.</text>
</comment>
<evidence type="ECO:0000256" key="4">
    <source>
        <dbReference type="ARBA" id="ARBA00022692"/>
    </source>
</evidence>
<dbReference type="AlphaFoldDB" id="A0A291LYR0"/>
<feature type="transmembrane region" description="Helical" evidence="7">
    <location>
        <begin position="278"/>
        <end position="300"/>
    </location>
</feature>
<comment type="subcellular location">
    <subcellularLocation>
        <location evidence="1 7">Cell inner membrane</location>
        <topology evidence="1 7">Multi-pass membrane protein</topology>
    </subcellularLocation>
</comment>
<dbReference type="NCBIfam" id="TIGR00786">
    <property type="entry name" value="dctM"/>
    <property type="match status" value="1"/>
</dbReference>
<evidence type="ECO:0000313" key="10">
    <source>
        <dbReference type="Proteomes" id="UP000219050"/>
    </source>
</evidence>
<keyword evidence="10" id="KW-1185">Reference proteome</keyword>
<feature type="transmembrane region" description="Helical" evidence="7">
    <location>
        <begin position="176"/>
        <end position="196"/>
    </location>
</feature>
<protein>
    <recommendedName>
        <fullName evidence="7">TRAP transporter large permease protein</fullName>
    </recommendedName>
</protein>
<evidence type="ECO:0000256" key="5">
    <source>
        <dbReference type="ARBA" id="ARBA00022989"/>
    </source>
</evidence>
<evidence type="ECO:0000256" key="3">
    <source>
        <dbReference type="ARBA" id="ARBA00022519"/>
    </source>
</evidence>
<accession>A0A291LYR0</accession>
<keyword evidence="4 7" id="KW-0812">Transmembrane</keyword>
<feature type="transmembrane region" description="Helical" evidence="7">
    <location>
        <begin position="140"/>
        <end position="164"/>
    </location>
</feature>
<evidence type="ECO:0000313" key="9">
    <source>
        <dbReference type="EMBL" id="ATI41767.1"/>
    </source>
</evidence>
<keyword evidence="5 7" id="KW-1133">Transmembrane helix</keyword>
<proteinExistence type="inferred from homology"/>
<evidence type="ECO:0000256" key="2">
    <source>
        <dbReference type="ARBA" id="ARBA00022475"/>
    </source>
</evidence>
<dbReference type="KEGG" id="cmag:CBW24_06995"/>
<dbReference type="InterPro" id="IPR004681">
    <property type="entry name" value="TRAP_DctM"/>
</dbReference>
<dbReference type="PIRSF" id="PIRSF006066">
    <property type="entry name" value="HI0050"/>
    <property type="match status" value="1"/>
</dbReference>
<feature type="transmembrane region" description="Helical" evidence="7">
    <location>
        <begin position="320"/>
        <end position="350"/>
    </location>
</feature>
<evidence type="ECO:0000259" key="8">
    <source>
        <dbReference type="Pfam" id="PF06808"/>
    </source>
</evidence>
<feature type="transmembrane region" description="Helical" evidence="7">
    <location>
        <begin position="399"/>
        <end position="425"/>
    </location>
</feature>
<feature type="transmembrane region" description="Helical" evidence="7">
    <location>
        <begin position="95"/>
        <end position="128"/>
    </location>
</feature>
<dbReference type="PANTHER" id="PTHR33362">
    <property type="entry name" value="SIALIC ACID TRAP TRANSPORTER PERMEASE PROTEIN SIAT-RELATED"/>
    <property type="match status" value="1"/>
</dbReference>
<feature type="transmembrane region" description="Helical" evidence="7">
    <location>
        <begin position="248"/>
        <end position="266"/>
    </location>
</feature>
<feature type="domain" description="TRAP C4-dicarboxylate transport system permease DctM subunit" evidence="8">
    <location>
        <begin position="11"/>
        <end position="424"/>
    </location>
</feature>
<sequence>MSAEILTIGMFGMVLVAILSGVSLAFAMGGTAVIFGLLTFGSYGMYSIVTTMFGSMWSILLSAIPLFVFIGVALARSKIAHDLYHAFYLWSGRTNGGLLLGTAGFAATLSAMTGSCAASTMTTGLVGIPAMDKRGYDRSFVLGTIGASGTLGILIPPSITLIIIGMQTGQSVGRLFLGGLVSGLLLLGMFLAYVALRSYMRPELAPGAAEVAPLRERVRALRSVFLPLVIILSVLISIFAGIATPTEAAAVGAAAVVISVAIRRELNWTYIKTVSYETAAMTGMVIWIVFGASAFIAVYGGAGGTTFMQNFLRDLDVSPLMMIVILQAVTLVLGMFLDPIGIILLMLPIFFPIVVELGFDPIWFCILFQLNLCIGYISPPFGYNLFYLKILSPETPISAIYRAITPFFLLMLLTGALIFVFPQIITSFTDLPKRL</sequence>
<dbReference type="PANTHER" id="PTHR33362:SF7">
    <property type="entry name" value="SLL1103 PROTEIN"/>
    <property type="match status" value="1"/>
</dbReference>
<dbReference type="RefSeq" id="WP_097373114.1">
    <property type="nucleotide sequence ID" value="NZ_CP021404.1"/>
</dbReference>
<dbReference type="EMBL" id="CP021404">
    <property type="protein sequence ID" value="ATI41767.1"/>
    <property type="molecule type" value="Genomic_DNA"/>
</dbReference>
<dbReference type="OrthoDB" id="7339120at2"/>
<evidence type="ECO:0000256" key="1">
    <source>
        <dbReference type="ARBA" id="ARBA00004429"/>
    </source>
</evidence>
<gene>
    <name evidence="9" type="ORF">CBW24_06995</name>
</gene>
<keyword evidence="2" id="KW-1003">Cell membrane</keyword>
<reference evidence="9 10" key="1">
    <citation type="submission" date="2017-05" db="EMBL/GenBank/DDBJ databases">
        <title>Comparative genomic and metabolic analysis of manganese-oxidizing mechanisms in Celeribater manganoxidans DY25T: its adaption to the environment of polymetallic nodule.</title>
        <authorList>
            <person name="Wang X."/>
        </authorList>
    </citation>
    <scope>NUCLEOTIDE SEQUENCE [LARGE SCALE GENOMIC DNA]</scope>
    <source>
        <strain evidence="9 10">DY25</strain>
    </source>
</reference>
<keyword evidence="6 7" id="KW-0472">Membrane</keyword>
<evidence type="ECO:0000256" key="7">
    <source>
        <dbReference type="RuleBase" id="RU369079"/>
    </source>
</evidence>
<name>A0A291LYR0_9RHOB</name>
<feature type="transmembrane region" description="Helical" evidence="7">
    <location>
        <begin position="362"/>
        <end position="379"/>
    </location>
</feature>
<dbReference type="Pfam" id="PF06808">
    <property type="entry name" value="DctM"/>
    <property type="match status" value="1"/>
</dbReference>
<dbReference type="GO" id="GO:0005886">
    <property type="term" value="C:plasma membrane"/>
    <property type="evidence" value="ECO:0007669"/>
    <property type="project" value="UniProtKB-SubCell"/>
</dbReference>
<dbReference type="GO" id="GO:0022857">
    <property type="term" value="F:transmembrane transporter activity"/>
    <property type="evidence" value="ECO:0007669"/>
    <property type="project" value="UniProtKB-UniRule"/>
</dbReference>
<comment type="similarity">
    <text evidence="7">Belongs to the TRAP transporter large permease family.</text>
</comment>
<feature type="transmembrane region" description="Helical" evidence="7">
    <location>
        <begin position="12"/>
        <end position="40"/>
    </location>
</feature>
<keyword evidence="3 7" id="KW-0997">Cell inner membrane</keyword>
<comment type="subunit">
    <text evidence="7">The complex comprises the extracytoplasmic solute receptor protein and the two transmembrane proteins.</text>
</comment>
<dbReference type="Proteomes" id="UP000219050">
    <property type="component" value="Chromosome"/>
</dbReference>